<name>A0AAD1X3F8_EUPCR</name>
<dbReference type="EMBL" id="CAMPGE010000616">
    <property type="protein sequence ID" value="CAI2359369.1"/>
    <property type="molecule type" value="Genomic_DNA"/>
</dbReference>
<dbReference type="Proteomes" id="UP001295684">
    <property type="component" value="Unassembled WGS sequence"/>
</dbReference>
<comment type="caution">
    <text evidence="1">The sequence shown here is derived from an EMBL/GenBank/DDBJ whole genome shotgun (WGS) entry which is preliminary data.</text>
</comment>
<evidence type="ECO:0000313" key="1">
    <source>
        <dbReference type="EMBL" id="CAI2359369.1"/>
    </source>
</evidence>
<gene>
    <name evidence="1" type="ORF">ECRASSUSDP1_LOCUS658</name>
</gene>
<organism evidence="1 2">
    <name type="scientific">Euplotes crassus</name>
    <dbReference type="NCBI Taxonomy" id="5936"/>
    <lineage>
        <taxon>Eukaryota</taxon>
        <taxon>Sar</taxon>
        <taxon>Alveolata</taxon>
        <taxon>Ciliophora</taxon>
        <taxon>Intramacronucleata</taxon>
        <taxon>Spirotrichea</taxon>
        <taxon>Hypotrichia</taxon>
        <taxon>Euplotida</taxon>
        <taxon>Euplotidae</taxon>
        <taxon>Moneuplotes</taxon>
    </lineage>
</organism>
<sequence length="54" mass="6389">MKTLTIKSRLKSFSIDKIIGCMWQLSTKLPCIRRLNKTVKSEDPLRFPLVMCRY</sequence>
<accession>A0AAD1X3F8</accession>
<reference evidence="1" key="1">
    <citation type="submission" date="2023-07" db="EMBL/GenBank/DDBJ databases">
        <authorList>
            <consortium name="AG Swart"/>
            <person name="Singh M."/>
            <person name="Singh A."/>
            <person name="Seah K."/>
            <person name="Emmerich C."/>
        </authorList>
    </citation>
    <scope>NUCLEOTIDE SEQUENCE</scope>
    <source>
        <strain evidence="1">DP1</strain>
    </source>
</reference>
<evidence type="ECO:0000313" key="2">
    <source>
        <dbReference type="Proteomes" id="UP001295684"/>
    </source>
</evidence>
<protein>
    <submittedName>
        <fullName evidence="1">Uncharacterized protein</fullName>
    </submittedName>
</protein>
<keyword evidence="2" id="KW-1185">Reference proteome</keyword>
<proteinExistence type="predicted"/>
<dbReference type="AlphaFoldDB" id="A0AAD1X3F8"/>